<dbReference type="Pfam" id="PF00583">
    <property type="entry name" value="Acetyltransf_1"/>
    <property type="match status" value="1"/>
</dbReference>
<dbReference type="InterPro" id="IPR016181">
    <property type="entry name" value="Acyl_CoA_acyltransferase"/>
</dbReference>
<dbReference type="PANTHER" id="PTHR47426:SF3">
    <property type="entry name" value="GCN5-RELATED N-ACETYLTRANSFERASE 6, CHLOROPLASTIC"/>
    <property type="match status" value="1"/>
</dbReference>
<evidence type="ECO:0000313" key="3">
    <source>
        <dbReference type="Proteomes" id="UP000825935"/>
    </source>
</evidence>
<evidence type="ECO:0000259" key="1">
    <source>
        <dbReference type="PROSITE" id="PS51186"/>
    </source>
</evidence>
<dbReference type="Proteomes" id="UP000825935">
    <property type="component" value="Chromosome 32"/>
</dbReference>
<dbReference type="SUPFAM" id="SSF55729">
    <property type="entry name" value="Acyl-CoA N-acyltransferases (Nat)"/>
    <property type="match status" value="1"/>
</dbReference>
<accession>A0A8T2QUF4</accession>
<dbReference type="InterPro" id="IPR000182">
    <property type="entry name" value="GNAT_dom"/>
</dbReference>
<dbReference type="EMBL" id="CM035437">
    <property type="protein sequence ID" value="KAH7287220.1"/>
    <property type="molecule type" value="Genomic_DNA"/>
</dbReference>
<dbReference type="PROSITE" id="PS51186">
    <property type="entry name" value="GNAT"/>
    <property type="match status" value="1"/>
</dbReference>
<gene>
    <name evidence="2" type="ORF">KP509_32G044600</name>
</gene>
<name>A0A8T2QUF4_CERRI</name>
<organism evidence="2 3">
    <name type="scientific">Ceratopteris richardii</name>
    <name type="common">Triangle waterfern</name>
    <dbReference type="NCBI Taxonomy" id="49495"/>
    <lineage>
        <taxon>Eukaryota</taxon>
        <taxon>Viridiplantae</taxon>
        <taxon>Streptophyta</taxon>
        <taxon>Embryophyta</taxon>
        <taxon>Tracheophyta</taxon>
        <taxon>Polypodiopsida</taxon>
        <taxon>Polypodiidae</taxon>
        <taxon>Polypodiales</taxon>
        <taxon>Pteridineae</taxon>
        <taxon>Pteridaceae</taxon>
        <taxon>Parkerioideae</taxon>
        <taxon>Ceratopteris</taxon>
    </lineage>
</organism>
<evidence type="ECO:0000313" key="2">
    <source>
        <dbReference type="EMBL" id="KAH7287220.1"/>
    </source>
</evidence>
<keyword evidence="3" id="KW-1185">Reference proteome</keyword>
<dbReference type="GO" id="GO:0016747">
    <property type="term" value="F:acyltransferase activity, transferring groups other than amino-acyl groups"/>
    <property type="evidence" value="ECO:0007669"/>
    <property type="project" value="InterPro"/>
</dbReference>
<dbReference type="OrthoDB" id="41532at2759"/>
<comment type="caution">
    <text evidence="2">The sequence shown here is derived from an EMBL/GenBank/DDBJ whole genome shotgun (WGS) entry which is preliminary data.</text>
</comment>
<dbReference type="AlphaFoldDB" id="A0A8T2QUF4"/>
<feature type="domain" description="N-acetyltransferase" evidence="1">
    <location>
        <begin position="165"/>
        <end position="303"/>
    </location>
</feature>
<protein>
    <recommendedName>
        <fullName evidence="1">N-acetyltransferase domain-containing protein</fullName>
    </recommendedName>
</protein>
<sequence>MSMLGLRPLLSSSHRDPQEPIGLRSAFLHNAFSSCRELAEPCHWRIKLADFAVLQSCCTCSSLPKGSSLKLQKAEIEDIGILGLELKRPYVIPYGNYIVQEAVLDEEFWAAAWLRAEIYAEGQTYFRTMYKRYIDSYRKKFAEQEFSALKRRCSEKPGQSMKCICLLAVASEGIQDDIGMISQLTLRDRVIGTLDVSVRQLVRGEAFSKEVVTASLFTFMEHERKCGYIANVCVARSARRQGVASNLLEVAIKAAKSWKLKDLYVHVANDNTAARCLYMKTGFQVVEETAAPLRQEQLLYMCI</sequence>
<dbReference type="CDD" id="cd04301">
    <property type="entry name" value="NAT_SF"/>
    <property type="match status" value="1"/>
</dbReference>
<dbReference type="Gene3D" id="3.40.630.30">
    <property type="match status" value="1"/>
</dbReference>
<reference evidence="2" key="1">
    <citation type="submission" date="2021-08" db="EMBL/GenBank/DDBJ databases">
        <title>WGS assembly of Ceratopteris richardii.</title>
        <authorList>
            <person name="Marchant D.B."/>
            <person name="Chen G."/>
            <person name="Jenkins J."/>
            <person name="Shu S."/>
            <person name="Leebens-Mack J."/>
            <person name="Grimwood J."/>
            <person name="Schmutz J."/>
            <person name="Soltis P."/>
            <person name="Soltis D."/>
            <person name="Chen Z.-H."/>
        </authorList>
    </citation>
    <scope>NUCLEOTIDE SEQUENCE</scope>
    <source>
        <strain evidence="2">Whitten #5841</strain>
        <tissue evidence="2">Leaf</tissue>
    </source>
</reference>
<dbReference type="PANTHER" id="PTHR47426">
    <property type="entry name" value="ACYL-COA N-ACYLTRANSFERASES (NAT) SUPERFAMILY PROTEIN"/>
    <property type="match status" value="1"/>
</dbReference>
<proteinExistence type="predicted"/>
<dbReference type="PROSITE" id="PS51257">
    <property type="entry name" value="PROKAR_LIPOPROTEIN"/>
    <property type="match status" value="1"/>
</dbReference>
<dbReference type="OMA" id="CSCIITV"/>